<dbReference type="AlphaFoldDB" id="A0A518C0E1"/>
<name>A0A518C0E1_9BACT</name>
<dbReference type="SUPFAM" id="SSF53223">
    <property type="entry name" value="Aminoacid dehydrogenase-like, N-terminal domain"/>
    <property type="match status" value="1"/>
</dbReference>
<dbReference type="Gene3D" id="3.40.50.720">
    <property type="entry name" value="NAD(P)-binding Rossmann-like Domain"/>
    <property type="match status" value="1"/>
</dbReference>
<evidence type="ECO:0000259" key="8">
    <source>
        <dbReference type="Pfam" id="PF01488"/>
    </source>
</evidence>
<proteinExistence type="inferred from homology"/>
<keyword evidence="6" id="KW-0704">Schiff base</keyword>
<feature type="binding site" evidence="6">
    <location>
        <position position="196"/>
    </location>
    <ligand>
        <name>3-dehydroquinate</name>
        <dbReference type="ChEBI" id="CHEBI:32364"/>
    </ligand>
</feature>
<dbReference type="EC" id="1.1.1.25" evidence="7"/>
<dbReference type="GO" id="GO:0008652">
    <property type="term" value="P:amino acid biosynthetic process"/>
    <property type="evidence" value="ECO:0007669"/>
    <property type="project" value="UniProtKB-KW"/>
</dbReference>
<evidence type="ECO:0000256" key="5">
    <source>
        <dbReference type="ARBA" id="ARBA00049442"/>
    </source>
</evidence>
<comment type="caution">
    <text evidence="6">Lacks conserved residue(s) required for the propagation of feature annotation.</text>
</comment>
<keyword evidence="6" id="KW-0028">Amino-acid biosynthesis</keyword>
<dbReference type="KEGG" id="mcad:Pan265_25690"/>
<dbReference type="Pfam" id="PF01488">
    <property type="entry name" value="Shikimate_DH"/>
    <property type="match status" value="1"/>
</dbReference>
<sequence length="551" mass="58847">MTLLAVPIMVEDLEHALRAAMLAGEGGADVVEYRVDRVADDIELVKTLVDRSPLPCLLTCRPVWEGGDYDGAETDRISLIEAAGLVTRPPAYVDVELKAYESSANLRQKVHLVVEHDEQVRRVEAGLILSSHDFEGRPSDLLRRVSAMVDAEACRVVKLAWRARSIRDNLEAFDLSAETPKPTIALCMGEFGLPSRVLAKKFGAHLTFASLDAASGTAPGQPTLEQMKRLYRWDRIGPETKVFGVIGHPVGHSLSPAIHNAGFDAVHPDPSSLTRDTGTVDFGFDGVYLPLPVAPGYEPFKASVGAWLDHEKLDFCGASVTLPHKEHLLRFVAERGGEIEALASRIAAANTLTVREDGSLYASNTDYAAALDALCDGLEITWEGLRGLRVAVLGAGGVARALVAGFAYAGAEVVIVNRTAARAEALASAFDGGATMAGGSARVSAKPMDVLCAEGCDAVVNCTSVGMHPDVGVSPASPELFEGRGRPRVVFDTIYNPRMTRLLVDAASAGCRVVTGDEMFVRQAAGQFELWTQHPAPVGVFRQVMAEALGV</sequence>
<dbReference type="Pfam" id="PF18317">
    <property type="entry name" value="SDH_C"/>
    <property type="match status" value="1"/>
</dbReference>
<dbReference type="GO" id="GO:0003855">
    <property type="term" value="F:3-dehydroquinate dehydratase activity"/>
    <property type="evidence" value="ECO:0007669"/>
    <property type="project" value="UniProtKB-UniRule"/>
</dbReference>
<feature type="binding site" evidence="7">
    <location>
        <begin position="417"/>
        <end position="422"/>
    </location>
    <ligand>
        <name>NADP(+)</name>
        <dbReference type="ChEBI" id="CHEBI:58349"/>
    </ligand>
</feature>
<dbReference type="InterPro" id="IPR046346">
    <property type="entry name" value="Aminoacid_DH-like_N_sf"/>
</dbReference>
<evidence type="ECO:0000256" key="3">
    <source>
        <dbReference type="ARBA" id="ARBA00023002"/>
    </source>
</evidence>
<dbReference type="Pfam" id="PF08501">
    <property type="entry name" value="Shikimate_dh_N"/>
    <property type="match status" value="1"/>
</dbReference>
<reference evidence="11 12" key="1">
    <citation type="submission" date="2019-02" db="EMBL/GenBank/DDBJ databases">
        <title>Deep-cultivation of Planctomycetes and their phenomic and genomic characterization uncovers novel biology.</title>
        <authorList>
            <person name="Wiegand S."/>
            <person name="Jogler M."/>
            <person name="Boedeker C."/>
            <person name="Pinto D."/>
            <person name="Vollmers J."/>
            <person name="Rivas-Marin E."/>
            <person name="Kohn T."/>
            <person name="Peeters S.H."/>
            <person name="Heuer A."/>
            <person name="Rast P."/>
            <person name="Oberbeckmann S."/>
            <person name="Bunk B."/>
            <person name="Jeske O."/>
            <person name="Meyerdierks A."/>
            <person name="Storesund J.E."/>
            <person name="Kallscheuer N."/>
            <person name="Luecker S."/>
            <person name="Lage O.M."/>
            <person name="Pohl T."/>
            <person name="Merkel B.J."/>
            <person name="Hornburger P."/>
            <person name="Mueller R.-W."/>
            <person name="Bruemmer F."/>
            <person name="Labrenz M."/>
            <person name="Spormann A.M."/>
            <person name="Op den Camp H."/>
            <person name="Overmann J."/>
            <person name="Amann R."/>
            <person name="Jetten M.S.M."/>
            <person name="Mascher T."/>
            <person name="Medema M.H."/>
            <person name="Devos D.P."/>
            <person name="Kaster A.-K."/>
            <person name="Ovreas L."/>
            <person name="Rohde M."/>
            <person name="Galperin M.Y."/>
            <person name="Jogler C."/>
        </authorList>
    </citation>
    <scope>NUCLEOTIDE SEQUENCE [LARGE SCALE GENOMIC DNA]</scope>
    <source>
        <strain evidence="11 12">Pan265</strain>
    </source>
</reference>
<evidence type="ECO:0000313" key="12">
    <source>
        <dbReference type="Proteomes" id="UP000320386"/>
    </source>
</evidence>
<comment type="catalytic activity">
    <reaction evidence="6">
        <text>3-dehydroquinate = 3-dehydroshikimate + H2O</text>
        <dbReference type="Rhea" id="RHEA:21096"/>
        <dbReference type="ChEBI" id="CHEBI:15377"/>
        <dbReference type="ChEBI" id="CHEBI:16630"/>
        <dbReference type="ChEBI" id="CHEBI:32364"/>
        <dbReference type="EC" id="4.2.1.10"/>
    </reaction>
</comment>
<feature type="binding site" evidence="6">
    <location>
        <position position="61"/>
    </location>
    <ligand>
        <name>3-dehydroquinate</name>
        <dbReference type="ChEBI" id="CHEBI:32364"/>
    </ligand>
</feature>
<gene>
    <name evidence="7 11" type="primary">aroE</name>
    <name evidence="6" type="synonym">aroD</name>
    <name evidence="11" type="ORF">Pan265_25690</name>
</gene>
<dbReference type="InterPro" id="IPR001381">
    <property type="entry name" value="DHquinase_I"/>
</dbReference>
<dbReference type="SUPFAM" id="SSF51569">
    <property type="entry name" value="Aldolase"/>
    <property type="match status" value="1"/>
</dbReference>
<dbReference type="PANTHER" id="PTHR21089">
    <property type="entry name" value="SHIKIMATE DEHYDROGENASE"/>
    <property type="match status" value="1"/>
</dbReference>
<feature type="binding site" evidence="7">
    <location>
        <position position="350"/>
    </location>
    <ligand>
        <name>shikimate</name>
        <dbReference type="ChEBI" id="CHEBI:36208"/>
    </ligand>
</feature>
<dbReference type="InterPro" id="IPR006151">
    <property type="entry name" value="Shikm_DH/Glu-tRNA_Rdtase"/>
</dbReference>
<protein>
    <recommendedName>
        <fullName evidence="6 7">Multifunctional fusion protein</fullName>
    </recommendedName>
    <domain>
        <recommendedName>
            <fullName evidence="6">3-dehydroquinate dehydratase</fullName>
            <shortName evidence="6">3-dehydroquinase</shortName>
            <ecNumber evidence="6">4.2.1.10</ecNumber>
        </recommendedName>
        <alternativeName>
            <fullName evidence="6">Type I DHQase</fullName>
        </alternativeName>
        <alternativeName>
            <fullName evidence="6">Type I dehydroquinase</fullName>
            <shortName evidence="6">DHQ1</shortName>
        </alternativeName>
    </domain>
    <domain>
        <recommendedName>
            <fullName evidence="7">Shikimate dehydrogenase (NADP(+))</fullName>
            <shortName evidence="7">SDH</shortName>
            <ecNumber evidence="7">1.1.1.25</ecNumber>
        </recommendedName>
    </domain>
</protein>
<feature type="binding site" evidence="7">
    <location>
        <begin position="394"/>
        <end position="398"/>
    </location>
    <ligand>
        <name>NADP(+)</name>
        <dbReference type="ChEBI" id="CHEBI:58349"/>
    </ligand>
</feature>
<keyword evidence="4 6" id="KW-0057">Aromatic amino acid biosynthesis</keyword>
<comment type="pathway">
    <text evidence="6">Metabolic intermediate biosynthesis; chorismate biosynthesis; chorismate from D-erythrose 4-phosphate and phosphoenolpyruvate: step 3/7.</text>
</comment>
<comment type="function">
    <text evidence="7">Involved in the biosynthesis of the chorismate, which leads to the biosynthesis of aromatic amino acids. Catalyzes the reversible NADPH linked reduction of 3-dehydroshikimate (DHSA) to yield shikimate (SA).</text>
</comment>
<dbReference type="EC" id="4.2.1.10" evidence="6"/>
<keyword evidence="6" id="KW-0456">Lyase</keyword>
<dbReference type="GO" id="GO:0009073">
    <property type="term" value="P:aromatic amino acid family biosynthetic process"/>
    <property type="evidence" value="ECO:0007669"/>
    <property type="project" value="UniProtKB-KW"/>
</dbReference>
<feature type="active site" description="Proton donor/acceptor" evidence="6">
    <location>
        <position position="132"/>
    </location>
</feature>
<feature type="binding site" evidence="7">
    <location>
        <position position="493"/>
    </location>
    <ligand>
        <name>NADP(+)</name>
        <dbReference type="ChEBI" id="CHEBI:58349"/>
    </ligand>
</feature>
<feature type="domain" description="Shikimate dehydrogenase substrate binding N-terminal" evidence="9">
    <location>
        <begin position="245"/>
        <end position="352"/>
    </location>
</feature>
<evidence type="ECO:0000259" key="10">
    <source>
        <dbReference type="Pfam" id="PF18317"/>
    </source>
</evidence>
<dbReference type="OrthoDB" id="9792692at2"/>
<dbReference type="PANTHER" id="PTHR21089:SF1">
    <property type="entry name" value="BIFUNCTIONAL 3-DEHYDROQUINATE DEHYDRATASE_SHIKIMATE DEHYDROGENASE, CHLOROPLASTIC"/>
    <property type="match status" value="1"/>
</dbReference>
<comment type="similarity">
    <text evidence="7">Belongs to the shikimate dehydrogenase family.</text>
</comment>
<dbReference type="HAMAP" id="MF_00222">
    <property type="entry name" value="Shikimate_DH_AroE"/>
    <property type="match status" value="1"/>
</dbReference>
<dbReference type="InterPro" id="IPR041121">
    <property type="entry name" value="SDH_C"/>
</dbReference>
<keyword evidence="3 7" id="KW-0560">Oxidoreductase</keyword>
<evidence type="ECO:0000256" key="4">
    <source>
        <dbReference type="ARBA" id="ARBA00023141"/>
    </source>
</evidence>
<comment type="similarity">
    <text evidence="6">Belongs to the type-I 3-dehydroquinase family.</text>
</comment>
<dbReference type="InterPro" id="IPR022893">
    <property type="entry name" value="Shikimate_DH_fam"/>
</dbReference>
<dbReference type="Gene3D" id="3.40.50.10860">
    <property type="entry name" value="Leucine Dehydrogenase, chain A, domain 1"/>
    <property type="match status" value="1"/>
</dbReference>
<feature type="domain" description="SDH C-terminal" evidence="10">
    <location>
        <begin position="518"/>
        <end position="545"/>
    </location>
</feature>
<dbReference type="CDD" id="cd00502">
    <property type="entry name" value="DHQase_I"/>
    <property type="match status" value="1"/>
</dbReference>
<feature type="binding site" evidence="7">
    <location>
        <position position="366"/>
    </location>
    <ligand>
        <name>shikimate</name>
        <dbReference type="ChEBI" id="CHEBI:36208"/>
    </ligand>
</feature>
<dbReference type="SUPFAM" id="SSF51735">
    <property type="entry name" value="NAD(P)-binding Rossmann-fold domains"/>
    <property type="match status" value="1"/>
</dbReference>
<feature type="binding site" evidence="6">
    <location>
        <position position="217"/>
    </location>
    <ligand>
        <name>3-dehydroquinate</name>
        <dbReference type="ChEBI" id="CHEBI:32364"/>
    </ligand>
</feature>
<accession>A0A518C0E1</accession>
<dbReference type="InterPro" id="IPR013785">
    <property type="entry name" value="Aldolase_TIM"/>
</dbReference>
<feature type="active site" description="Schiff-base intermediate with substrate" evidence="6">
    <location>
        <position position="158"/>
    </location>
</feature>
<evidence type="ECO:0000256" key="1">
    <source>
        <dbReference type="ARBA" id="ARBA00004871"/>
    </source>
</evidence>
<keyword evidence="2 7" id="KW-0521">NADP</keyword>
<evidence type="ECO:0000256" key="6">
    <source>
        <dbReference type="HAMAP-Rule" id="MF_00214"/>
    </source>
</evidence>
<dbReference type="RefSeq" id="WP_145446859.1">
    <property type="nucleotide sequence ID" value="NZ_CP036280.1"/>
</dbReference>
<feature type="binding site" evidence="7">
    <location>
        <position position="321"/>
    </location>
    <ligand>
        <name>shikimate</name>
        <dbReference type="ChEBI" id="CHEBI:36208"/>
    </ligand>
</feature>
<evidence type="ECO:0000256" key="7">
    <source>
        <dbReference type="HAMAP-Rule" id="MF_00222"/>
    </source>
</evidence>
<dbReference type="InterPro" id="IPR013708">
    <property type="entry name" value="Shikimate_DH-bd_N"/>
</dbReference>
<dbReference type="CDD" id="cd01065">
    <property type="entry name" value="NAD_bind_Shikimate_DH"/>
    <property type="match status" value="1"/>
</dbReference>
<comment type="pathway">
    <text evidence="1 7">Metabolic intermediate biosynthesis; chorismate biosynthesis; chorismate from D-erythrose 4-phosphate and phosphoenolpyruvate: step 4/7.</text>
</comment>
<comment type="subunit">
    <text evidence="6">Homodimer.</text>
</comment>
<evidence type="ECO:0000313" key="11">
    <source>
        <dbReference type="EMBL" id="QDU72695.1"/>
    </source>
</evidence>
<feature type="binding site" evidence="7">
    <location>
        <begin position="253"/>
        <end position="255"/>
    </location>
    <ligand>
        <name>shikimate</name>
        <dbReference type="ChEBI" id="CHEBI:36208"/>
    </ligand>
</feature>
<evidence type="ECO:0000259" key="9">
    <source>
        <dbReference type="Pfam" id="PF08501"/>
    </source>
</evidence>
<dbReference type="UniPathway" id="UPA00053">
    <property type="reaction ID" value="UER00086"/>
</dbReference>
<dbReference type="GO" id="GO:0004764">
    <property type="term" value="F:shikimate 3-dehydrogenase (NADP+) activity"/>
    <property type="evidence" value="ECO:0007669"/>
    <property type="project" value="UniProtKB-UniRule"/>
</dbReference>
<dbReference type="GO" id="GO:0009423">
    <property type="term" value="P:chorismate biosynthetic process"/>
    <property type="evidence" value="ECO:0007669"/>
    <property type="project" value="UniProtKB-UniRule"/>
</dbReference>
<dbReference type="Proteomes" id="UP000320386">
    <property type="component" value="Chromosome"/>
</dbReference>
<comment type="catalytic activity">
    <reaction evidence="5 7">
        <text>shikimate + NADP(+) = 3-dehydroshikimate + NADPH + H(+)</text>
        <dbReference type="Rhea" id="RHEA:17737"/>
        <dbReference type="ChEBI" id="CHEBI:15378"/>
        <dbReference type="ChEBI" id="CHEBI:16630"/>
        <dbReference type="ChEBI" id="CHEBI:36208"/>
        <dbReference type="ChEBI" id="CHEBI:57783"/>
        <dbReference type="ChEBI" id="CHEBI:58349"/>
        <dbReference type="EC" id="1.1.1.25"/>
    </reaction>
</comment>
<feature type="binding site" evidence="7">
    <location>
        <position position="523"/>
    </location>
    <ligand>
        <name>shikimate</name>
        <dbReference type="ChEBI" id="CHEBI:36208"/>
    </ligand>
</feature>
<evidence type="ECO:0000256" key="2">
    <source>
        <dbReference type="ARBA" id="ARBA00022857"/>
    </source>
</evidence>
<dbReference type="Pfam" id="PF01487">
    <property type="entry name" value="DHquinase_I"/>
    <property type="match status" value="1"/>
</dbReference>
<dbReference type="GO" id="GO:0019632">
    <property type="term" value="P:shikimate metabolic process"/>
    <property type="evidence" value="ECO:0007669"/>
    <property type="project" value="TreeGrafter"/>
</dbReference>
<feature type="binding site" evidence="7">
    <location>
        <position position="516"/>
    </location>
    <ligand>
        <name>NADP(+)</name>
        <dbReference type="ChEBI" id="CHEBI:58349"/>
    </ligand>
</feature>
<comment type="function">
    <text evidence="6">Involved in the third step of the chorismate pathway, which leads to the biosynthesis of aromatic amino acids. Catalyzes the cis-dehydration of 3-dehydroquinate (DHQ) and introduces the first double bond of the aromatic ring to yield 3-dehydroshikimate.</text>
</comment>
<dbReference type="EMBL" id="CP036280">
    <property type="protein sequence ID" value="QDU72695.1"/>
    <property type="molecule type" value="Genomic_DNA"/>
</dbReference>
<feature type="binding site" evidence="7">
    <location>
        <position position="495"/>
    </location>
    <ligand>
        <name>shikimate</name>
        <dbReference type="ChEBI" id="CHEBI:36208"/>
    </ligand>
</feature>
<dbReference type="HAMAP" id="MF_00214">
    <property type="entry name" value="AroD"/>
    <property type="match status" value="1"/>
</dbReference>
<feature type="domain" description="Quinate/shikimate 5-dehydrogenase/glutamyl-tRNA reductase" evidence="8">
    <location>
        <begin position="384"/>
        <end position="433"/>
    </location>
</feature>
<feature type="binding site" evidence="6">
    <location>
        <position position="221"/>
    </location>
    <ligand>
        <name>3-dehydroquinate</name>
        <dbReference type="ChEBI" id="CHEBI:32364"/>
    </ligand>
</feature>
<organism evidence="11 12">
    <name type="scientific">Mucisphaera calidilacus</name>
    <dbReference type="NCBI Taxonomy" id="2527982"/>
    <lineage>
        <taxon>Bacteria</taxon>
        <taxon>Pseudomonadati</taxon>
        <taxon>Planctomycetota</taxon>
        <taxon>Phycisphaerae</taxon>
        <taxon>Phycisphaerales</taxon>
        <taxon>Phycisphaeraceae</taxon>
        <taxon>Mucisphaera</taxon>
    </lineage>
</organism>
<dbReference type="Gene3D" id="3.20.20.70">
    <property type="entry name" value="Aldolase class I"/>
    <property type="match status" value="1"/>
</dbReference>
<dbReference type="InterPro" id="IPR036291">
    <property type="entry name" value="NAD(P)-bd_dom_sf"/>
</dbReference>
<feature type="binding site" evidence="6">
    <location>
        <begin position="32"/>
        <end position="34"/>
    </location>
    <ligand>
        <name>3-dehydroquinate</name>
        <dbReference type="ChEBI" id="CHEBI:32364"/>
    </ligand>
</feature>
<keyword evidence="12" id="KW-1185">Reference proteome</keyword>
<feature type="active site" description="Proton acceptor" evidence="7">
    <location>
        <position position="325"/>
    </location>
</feature>